<organism evidence="8 9">
    <name type="scientific">Parvibaculum sedimenti</name>
    <dbReference type="NCBI Taxonomy" id="2608632"/>
    <lineage>
        <taxon>Bacteria</taxon>
        <taxon>Pseudomonadati</taxon>
        <taxon>Pseudomonadota</taxon>
        <taxon>Alphaproteobacteria</taxon>
        <taxon>Hyphomicrobiales</taxon>
        <taxon>Parvibaculaceae</taxon>
        <taxon>Parvibaculum</taxon>
    </lineage>
</organism>
<dbReference type="Gene3D" id="1.20.1640.10">
    <property type="entry name" value="Multidrug efflux transporter AcrB transmembrane domain"/>
    <property type="match status" value="2"/>
</dbReference>
<dbReference type="GO" id="GO:0005886">
    <property type="term" value="C:plasma membrane"/>
    <property type="evidence" value="ECO:0007669"/>
    <property type="project" value="UniProtKB-SubCell"/>
</dbReference>
<feature type="transmembrane region" description="Helical" evidence="6">
    <location>
        <begin position="348"/>
        <end position="374"/>
    </location>
</feature>
<dbReference type="Pfam" id="PF03176">
    <property type="entry name" value="MMPL"/>
    <property type="match status" value="2"/>
</dbReference>
<evidence type="ECO:0000256" key="3">
    <source>
        <dbReference type="ARBA" id="ARBA00022692"/>
    </source>
</evidence>
<comment type="subcellular location">
    <subcellularLocation>
        <location evidence="1">Cell membrane</location>
        <topology evidence="1">Multi-pass membrane protein</topology>
    </subcellularLocation>
</comment>
<keyword evidence="5 6" id="KW-0472">Membrane</keyword>
<dbReference type="RefSeq" id="WP_152217521.1">
    <property type="nucleotide sequence ID" value="NZ_JBAQYD010000220.1"/>
</dbReference>
<dbReference type="InterPro" id="IPR050545">
    <property type="entry name" value="Mycobact_MmpL"/>
</dbReference>
<evidence type="ECO:0000313" key="8">
    <source>
        <dbReference type="EMBL" id="KAB7738545.1"/>
    </source>
</evidence>
<evidence type="ECO:0000256" key="5">
    <source>
        <dbReference type="ARBA" id="ARBA00023136"/>
    </source>
</evidence>
<evidence type="ECO:0000256" key="4">
    <source>
        <dbReference type="ARBA" id="ARBA00022989"/>
    </source>
</evidence>
<evidence type="ECO:0000256" key="6">
    <source>
        <dbReference type="SAM" id="Phobius"/>
    </source>
</evidence>
<dbReference type="PANTHER" id="PTHR33406:SF12">
    <property type="entry name" value="BLR2997 PROTEIN"/>
    <property type="match status" value="1"/>
</dbReference>
<comment type="caution">
    <text evidence="8">The sequence shown here is derived from an EMBL/GenBank/DDBJ whole genome shotgun (WGS) entry which is preliminary data.</text>
</comment>
<feature type="transmembrane region" description="Helical" evidence="6">
    <location>
        <begin position="221"/>
        <end position="238"/>
    </location>
</feature>
<evidence type="ECO:0000256" key="1">
    <source>
        <dbReference type="ARBA" id="ARBA00004651"/>
    </source>
</evidence>
<gene>
    <name evidence="8" type="ORF">F2P47_16665</name>
</gene>
<name>A0A6N6VCV1_9HYPH</name>
<proteinExistence type="predicted"/>
<dbReference type="InterPro" id="IPR004869">
    <property type="entry name" value="MMPL_dom"/>
</dbReference>
<feature type="transmembrane region" description="Helical" evidence="6">
    <location>
        <begin position="725"/>
        <end position="746"/>
    </location>
</feature>
<keyword evidence="9" id="KW-1185">Reference proteome</keyword>
<dbReference type="PANTHER" id="PTHR33406">
    <property type="entry name" value="MEMBRANE PROTEIN MJ1562-RELATED"/>
    <property type="match status" value="1"/>
</dbReference>
<feature type="transmembrane region" description="Helical" evidence="6">
    <location>
        <begin position="601"/>
        <end position="620"/>
    </location>
</feature>
<feature type="transmembrane region" description="Helical" evidence="6">
    <location>
        <begin position="271"/>
        <end position="292"/>
    </location>
</feature>
<dbReference type="SUPFAM" id="SSF82866">
    <property type="entry name" value="Multidrug efflux transporter AcrB transmembrane domain"/>
    <property type="match status" value="2"/>
</dbReference>
<feature type="domain" description="Membrane transport protein MMPL" evidence="7">
    <location>
        <begin position="589"/>
        <end position="757"/>
    </location>
</feature>
<dbReference type="EMBL" id="WESC01000020">
    <property type="protein sequence ID" value="KAB7738545.1"/>
    <property type="molecule type" value="Genomic_DNA"/>
</dbReference>
<dbReference type="AlphaFoldDB" id="A0A6N6VCV1"/>
<reference evidence="8 9" key="1">
    <citation type="submission" date="2019-09" db="EMBL/GenBank/DDBJ databases">
        <title>Parvibaculum sedimenti sp. nov., isolated from sediment.</title>
        <authorList>
            <person name="Wang Y."/>
        </authorList>
    </citation>
    <scope>NUCLEOTIDE SEQUENCE [LARGE SCALE GENOMIC DNA]</scope>
    <source>
        <strain evidence="8 9">HXT-9</strain>
    </source>
</reference>
<feature type="transmembrane region" description="Helical" evidence="6">
    <location>
        <begin position="245"/>
        <end position="265"/>
    </location>
</feature>
<keyword evidence="4 6" id="KW-1133">Transmembrane helix</keyword>
<feature type="transmembrane region" description="Helical" evidence="6">
    <location>
        <begin position="653"/>
        <end position="675"/>
    </location>
</feature>
<keyword evidence="3 6" id="KW-0812">Transmembrane</keyword>
<evidence type="ECO:0000256" key="2">
    <source>
        <dbReference type="ARBA" id="ARBA00022475"/>
    </source>
</evidence>
<feature type="transmembrane region" description="Helical" evidence="6">
    <location>
        <begin position="627"/>
        <end position="647"/>
    </location>
</feature>
<feature type="domain" description="Membrane transport protein MMPL" evidence="7">
    <location>
        <begin position="54"/>
        <end position="371"/>
    </location>
</feature>
<keyword evidence="2" id="KW-1003">Cell membrane</keyword>
<sequence>MSRFTETVLRAPRIVMALCFLLCMVAEAGLPRLTLSSDTRVFFDPKNPELHELQKFESKYGQNNSVLMVVWAGGKKVTTPETLAAIGDLTARAWKLPYSTRVESLTNFPHVTADADSFAVDELVPHPDSVTPEQATEIERVAVSDDLVRNRLLAADAKAAGVLINFNLPPEGSKQVRDIIAASRALARATEAAHPGVEVKVTGNVILMGTFSEAAVRDARFLIPVSLAVTALIMMIFVRAIKPSLAILTLLILSSASAMGIAGWFNYVINLSTIAAPIIIMTVNMAAAVRIVTTTMAELGAGRTKLDAIRESLRIHVRPVTMTNATSALGFLSMNLADAPPFVDLGNIVAMGIGIAYVMTFTWLPAMLLLMPLTPAVSRSERLMIGLGHFVNRHYAALFVVTGMLVVASCFWLGKITLDDDFQRYFDKRFDYRQASDFAEDHLTGLNLIEFDIGSGHDSGVYDPDYQRKVAAFAVWLRAQPRVVSVLSLPDITRRINKTINFGKAGDQDTIPDNSNQIAQYFLLYEMSLPYGASITDQINVSRSSSRVTAILAHATASEIRATNKAAQAWLAANAPPQMQAKGISINVLFSHLSWENIRSMIGSTIVSMLLIAVVVGVVLRSVTYGLLSIVMNVLPSVVGFGLWGLFIGQLGLSAAVITAMTIGLVVDDTIYFLLMYQAARKRGLNAEEANNDVFVNVGVAMLVITSSLAVGFGVLMFSGFEVNYALGAQTSIIIVANLFIDWMMLPPLLRLIDGKRARASLTRQTHV</sequence>
<feature type="transmembrane region" description="Helical" evidence="6">
    <location>
        <begin position="395"/>
        <end position="414"/>
    </location>
</feature>
<evidence type="ECO:0000259" key="7">
    <source>
        <dbReference type="Pfam" id="PF03176"/>
    </source>
</evidence>
<evidence type="ECO:0000313" key="9">
    <source>
        <dbReference type="Proteomes" id="UP000468901"/>
    </source>
</evidence>
<feature type="transmembrane region" description="Helical" evidence="6">
    <location>
        <begin position="695"/>
        <end position="719"/>
    </location>
</feature>
<accession>A0A6N6VCV1</accession>
<protein>
    <submittedName>
        <fullName evidence="8">MMPL family transporter</fullName>
    </submittedName>
</protein>
<dbReference type="Proteomes" id="UP000468901">
    <property type="component" value="Unassembled WGS sequence"/>
</dbReference>